<accession>A0A6G9AWI8</accession>
<gene>
    <name evidence="1" type="ORF">G8759_29940</name>
</gene>
<evidence type="ECO:0000313" key="2">
    <source>
        <dbReference type="Proteomes" id="UP000501802"/>
    </source>
</evidence>
<sequence>MKQNLLFLIIIAMMMIECRSTTDVLPTGVWSEGCVELGPYQGAYRLSGMCCAYLLIPKIELNQDRSFTVTGSYHAFTGAGFSNVPIQITGQLTSNGNELTIGYSLNSSPVTYRLTSGPAKLACFCGCD</sequence>
<evidence type="ECO:0000313" key="1">
    <source>
        <dbReference type="EMBL" id="QIP16563.1"/>
    </source>
</evidence>
<keyword evidence="2" id="KW-1185">Reference proteome</keyword>
<name>A0A6G9AWI8_9BACT</name>
<dbReference type="Proteomes" id="UP000501802">
    <property type="component" value="Chromosome"/>
</dbReference>
<dbReference type="RefSeq" id="WP_167216575.1">
    <property type="nucleotide sequence ID" value="NZ_CP050063.1"/>
</dbReference>
<protein>
    <submittedName>
        <fullName evidence="1">Uncharacterized protein</fullName>
    </submittedName>
</protein>
<dbReference type="EMBL" id="CP050063">
    <property type="protein sequence ID" value="QIP16563.1"/>
    <property type="molecule type" value="Genomic_DNA"/>
</dbReference>
<dbReference type="KEGG" id="spib:G8759_29940"/>
<organism evidence="1 2">
    <name type="scientific">Spirosoma aureum</name>
    <dbReference type="NCBI Taxonomy" id="2692134"/>
    <lineage>
        <taxon>Bacteria</taxon>
        <taxon>Pseudomonadati</taxon>
        <taxon>Bacteroidota</taxon>
        <taxon>Cytophagia</taxon>
        <taxon>Cytophagales</taxon>
        <taxon>Cytophagaceae</taxon>
        <taxon>Spirosoma</taxon>
    </lineage>
</organism>
<reference evidence="1 2" key="1">
    <citation type="submission" date="2020-03" db="EMBL/GenBank/DDBJ databases">
        <authorList>
            <person name="Kim M.K."/>
        </authorList>
    </citation>
    <scope>NUCLEOTIDE SEQUENCE [LARGE SCALE GENOMIC DNA]</scope>
    <source>
        <strain evidence="1 2">BT328</strain>
    </source>
</reference>
<dbReference type="AlphaFoldDB" id="A0A6G9AWI8"/>
<proteinExistence type="predicted"/>